<sequence length="789" mass="88927">MNTKNLYLVVILFLLFNSKAIIAQWVADPYYNNPICLASGSQMFPKTATDSKGGAYIVWEDYRNGTLKIFAQRIDKNGYVKWNTNGIQVCDINSEQTNPQIIEDGYGGAIIIWVDDRNGNSDIYAQKIDSLGNKQWNGNGIIIFENNSNQNQPQIVRTSDNYFYVLCIDDRMGLPNIFLQKLDLHGNLIWGKGGKIGNHTRALRNFKAMVDKYDYLVLIWEDYAFNLDGMIYAQKLDPDGNFLWGNNQDDLRISSSDLNIKAQHPDIIQLQNGNYFITWQDDRSGNFDIYGQILLPNGLHQLTYEGEHLEGTVGDDILPVVCLSGDQYYMIAWINYNSSDSFIEVRSFYSDPVTFIQYWSQTLYVDQQYNGSFNYLNLISDKAGGALLSYVVADAEYSDIRFAKISSYGDKRMGVICYADINQSQLSVTSDLSDGIIAVWTDVRSGDLDIYCSQIDANGVFAAGQHEVGLIADYRFTGNASDSAYQNNATVFNATLTDDRFGNSNSAYEFNGINAYISAPSTFLLESPHYELTQTAWVNVYNWGISGNSFVPIIMKSDSAANAFQYRLALSPNTVITSINNWLNTVWQTGFNMNLNEWYMITSVLKEDTVSTYVNNEYVGYTLLNGPIFYDNKPLEIGRDVPGTTEYFYGKLDDIKIFNRALSYQEVMNLYEYGTTDVKDEISHIIPTGFSLEQNFPNPFNPSTKIRFTIPASSLNPFSKGEGTLVSLKVYDILGNEVATLVNEEKPAGIYEVEFSVGQHSSADLTSGVYFYQLRAGSFVQTKKMTVIK</sequence>
<dbReference type="SUPFAM" id="SSF49899">
    <property type="entry name" value="Concanavalin A-like lectins/glucanases"/>
    <property type="match status" value="1"/>
</dbReference>
<dbReference type="InterPro" id="IPR026444">
    <property type="entry name" value="Secre_tail"/>
</dbReference>
<protein>
    <submittedName>
        <fullName evidence="1">T9SS type A sorting domain-containing protein</fullName>
    </submittedName>
</protein>
<name>A0A832D0V2_9BACT</name>
<dbReference type="PANTHER" id="PTHR36842">
    <property type="entry name" value="PROTEIN TOLB HOMOLOG"/>
    <property type="match status" value="1"/>
</dbReference>
<dbReference type="NCBIfam" id="TIGR04183">
    <property type="entry name" value="Por_Secre_tail"/>
    <property type="match status" value="1"/>
</dbReference>
<organism evidence="1">
    <name type="scientific">Ignavibacterium album</name>
    <dbReference type="NCBI Taxonomy" id="591197"/>
    <lineage>
        <taxon>Bacteria</taxon>
        <taxon>Pseudomonadati</taxon>
        <taxon>Ignavibacteriota</taxon>
        <taxon>Ignavibacteria</taxon>
        <taxon>Ignavibacteriales</taxon>
        <taxon>Ignavibacteriaceae</taxon>
        <taxon>Ignavibacterium</taxon>
    </lineage>
</organism>
<dbReference type="EMBL" id="DSVI01000007">
    <property type="protein sequence ID" value="HGT47538.1"/>
    <property type="molecule type" value="Genomic_DNA"/>
</dbReference>
<dbReference type="Gene3D" id="2.60.120.200">
    <property type="match status" value="1"/>
</dbReference>
<dbReference type="PANTHER" id="PTHR36842:SF1">
    <property type="entry name" value="PROTEIN TOLB"/>
    <property type="match status" value="1"/>
</dbReference>
<dbReference type="Pfam" id="PF13385">
    <property type="entry name" value="Laminin_G_3"/>
    <property type="match status" value="1"/>
</dbReference>
<accession>A0A832D0V2</accession>
<comment type="caution">
    <text evidence="1">The sequence shown here is derived from an EMBL/GenBank/DDBJ whole genome shotgun (WGS) entry which is preliminary data.</text>
</comment>
<dbReference type="AlphaFoldDB" id="A0A832D0V2"/>
<evidence type="ECO:0000313" key="1">
    <source>
        <dbReference type="EMBL" id="HGT47538.1"/>
    </source>
</evidence>
<gene>
    <name evidence="1" type="ORF">ENS56_05860</name>
</gene>
<dbReference type="Gene3D" id="2.60.40.4070">
    <property type="match status" value="1"/>
</dbReference>
<dbReference type="InterPro" id="IPR013320">
    <property type="entry name" value="ConA-like_dom_sf"/>
</dbReference>
<proteinExistence type="predicted"/>
<reference evidence="1" key="1">
    <citation type="journal article" date="2020" name="mSystems">
        <title>Genome- and Community-Level Interaction Insights into Carbon Utilization and Element Cycling Functions of Hydrothermarchaeota in Hydrothermal Sediment.</title>
        <authorList>
            <person name="Zhou Z."/>
            <person name="Liu Y."/>
            <person name="Xu W."/>
            <person name="Pan J."/>
            <person name="Luo Z.H."/>
            <person name="Li M."/>
        </authorList>
    </citation>
    <scope>NUCLEOTIDE SEQUENCE [LARGE SCALE GENOMIC DNA]</scope>
    <source>
        <strain evidence="1">SpSt-500</strain>
    </source>
</reference>